<evidence type="ECO:0000313" key="11">
    <source>
        <dbReference type="Proteomes" id="UP000184080"/>
    </source>
</evidence>
<evidence type="ECO:0000256" key="4">
    <source>
        <dbReference type="ARBA" id="ARBA00022475"/>
    </source>
</evidence>
<dbReference type="InterPro" id="IPR017871">
    <property type="entry name" value="ABC_transporter-like_CS"/>
</dbReference>
<dbReference type="PROSITE" id="PS00211">
    <property type="entry name" value="ABC_TRANSPORTER_1"/>
    <property type="match status" value="1"/>
</dbReference>
<accession>A0A1M6JR95</accession>
<dbReference type="Gene3D" id="3.40.50.300">
    <property type="entry name" value="P-loop containing nucleotide triphosphate hydrolases"/>
    <property type="match status" value="1"/>
</dbReference>
<keyword evidence="4" id="KW-1003">Cell membrane</keyword>
<dbReference type="STRING" id="1121298.SAMN05444401_3199"/>
<dbReference type="EMBL" id="FQZO01000005">
    <property type="protein sequence ID" value="SHJ49217.1"/>
    <property type="molecule type" value="Genomic_DNA"/>
</dbReference>
<comment type="similarity">
    <text evidence="2">Belongs to the ABC transporter superfamily.</text>
</comment>
<keyword evidence="8" id="KW-0472">Membrane</keyword>
<sequence length="283" mass="31676">MKDNMIEFKNVSYKYAASEEENTVEKYALKNVDLTVSEGEFLVILGHNGSGKSTIAKHINALLLPSEGKVYIDNLDTSDSNNLWEIRKRAGMVFQNPDNQLVATIVEEDVAFGPENLGVEPSEIRRRVDESLKKVGMYEYRKHAPHLLSGGQKQRIAIAGILAMMPKCIVLDEPTAMLDPFGRKEVMNTIQDINKNYGITVILITHYMDEAAKADRIIVMDNGSIITQGKPRNVFSKVEMMKKIGLDVPQVTELSYELAQCGVNISQEILNVDEMVNALCQLR</sequence>
<dbReference type="PROSITE" id="PS50893">
    <property type="entry name" value="ABC_TRANSPORTER_2"/>
    <property type="match status" value="1"/>
</dbReference>
<evidence type="ECO:0000256" key="7">
    <source>
        <dbReference type="ARBA" id="ARBA00022967"/>
    </source>
</evidence>
<dbReference type="InterPro" id="IPR030947">
    <property type="entry name" value="EcfA_1"/>
</dbReference>
<protein>
    <submittedName>
        <fullName evidence="10">Energy-coupling factor transport system ATP-binding protein</fullName>
    </submittedName>
</protein>
<dbReference type="InterPro" id="IPR003593">
    <property type="entry name" value="AAA+_ATPase"/>
</dbReference>
<comment type="subcellular location">
    <subcellularLocation>
        <location evidence="1">Cell membrane</location>
        <topology evidence="1">Peripheral membrane protein</topology>
    </subcellularLocation>
</comment>
<organism evidence="10 11">
    <name type="scientific">Clostridium amylolyticum</name>
    <dbReference type="NCBI Taxonomy" id="1121298"/>
    <lineage>
        <taxon>Bacteria</taxon>
        <taxon>Bacillati</taxon>
        <taxon>Bacillota</taxon>
        <taxon>Clostridia</taxon>
        <taxon>Eubacteriales</taxon>
        <taxon>Clostridiaceae</taxon>
        <taxon>Clostridium</taxon>
    </lineage>
</organism>
<keyword evidence="3" id="KW-0813">Transport</keyword>
<evidence type="ECO:0000256" key="6">
    <source>
        <dbReference type="ARBA" id="ARBA00022840"/>
    </source>
</evidence>
<dbReference type="InterPro" id="IPR027417">
    <property type="entry name" value="P-loop_NTPase"/>
</dbReference>
<dbReference type="InterPro" id="IPR003439">
    <property type="entry name" value="ABC_transporter-like_ATP-bd"/>
</dbReference>
<dbReference type="FunFam" id="3.40.50.300:FF:000224">
    <property type="entry name" value="Energy-coupling factor transporter ATP-binding protein EcfA"/>
    <property type="match status" value="1"/>
</dbReference>
<reference evidence="10 11" key="1">
    <citation type="submission" date="2016-11" db="EMBL/GenBank/DDBJ databases">
        <authorList>
            <person name="Jaros S."/>
            <person name="Januszkiewicz K."/>
            <person name="Wedrychowicz H."/>
        </authorList>
    </citation>
    <scope>NUCLEOTIDE SEQUENCE [LARGE SCALE GENOMIC DNA]</scope>
    <source>
        <strain evidence="10 11">DSM 21864</strain>
    </source>
</reference>
<dbReference type="NCBIfam" id="NF010167">
    <property type="entry name" value="PRK13648.1"/>
    <property type="match status" value="1"/>
</dbReference>
<dbReference type="OrthoDB" id="9784332at2"/>
<dbReference type="GO" id="GO:0016887">
    <property type="term" value="F:ATP hydrolysis activity"/>
    <property type="evidence" value="ECO:0007669"/>
    <property type="project" value="InterPro"/>
</dbReference>
<dbReference type="GO" id="GO:0042626">
    <property type="term" value="F:ATPase-coupled transmembrane transporter activity"/>
    <property type="evidence" value="ECO:0007669"/>
    <property type="project" value="TreeGrafter"/>
</dbReference>
<evidence type="ECO:0000256" key="3">
    <source>
        <dbReference type="ARBA" id="ARBA00022448"/>
    </source>
</evidence>
<keyword evidence="11" id="KW-1185">Reference proteome</keyword>
<dbReference type="SMART" id="SM00382">
    <property type="entry name" value="AAA"/>
    <property type="match status" value="1"/>
</dbReference>
<gene>
    <name evidence="10" type="ORF">SAMN05444401_3199</name>
</gene>
<dbReference type="GO" id="GO:0005524">
    <property type="term" value="F:ATP binding"/>
    <property type="evidence" value="ECO:0007669"/>
    <property type="project" value="UniProtKB-KW"/>
</dbReference>
<dbReference type="InterPro" id="IPR015856">
    <property type="entry name" value="ABC_transpr_CbiO/EcfA_su"/>
</dbReference>
<dbReference type="SUPFAM" id="SSF52540">
    <property type="entry name" value="P-loop containing nucleoside triphosphate hydrolases"/>
    <property type="match status" value="1"/>
</dbReference>
<dbReference type="Proteomes" id="UP000184080">
    <property type="component" value="Unassembled WGS sequence"/>
</dbReference>
<dbReference type="PANTHER" id="PTHR43553:SF24">
    <property type="entry name" value="ENERGY-COUPLING FACTOR TRANSPORTER ATP-BINDING PROTEIN ECFA1"/>
    <property type="match status" value="1"/>
</dbReference>
<dbReference type="CDD" id="cd03225">
    <property type="entry name" value="ABC_cobalt_CbiO_domain1"/>
    <property type="match status" value="1"/>
</dbReference>
<keyword evidence="6 10" id="KW-0067">ATP-binding</keyword>
<dbReference type="RefSeq" id="WP_073008877.1">
    <property type="nucleotide sequence ID" value="NZ_FQZO01000005.1"/>
</dbReference>
<keyword evidence="7" id="KW-1278">Translocase</keyword>
<dbReference type="InterPro" id="IPR050095">
    <property type="entry name" value="ECF_ABC_transporter_ATP-bd"/>
</dbReference>
<dbReference type="PANTHER" id="PTHR43553">
    <property type="entry name" value="HEAVY METAL TRANSPORTER"/>
    <property type="match status" value="1"/>
</dbReference>
<evidence type="ECO:0000256" key="2">
    <source>
        <dbReference type="ARBA" id="ARBA00005417"/>
    </source>
</evidence>
<dbReference type="Pfam" id="PF00005">
    <property type="entry name" value="ABC_tran"/>
    <property type="match status" value="1"/>
</dbReference>
<dbReference type="AlphaFoldDB" id="A0A1M6JR95"/>
<name>A0A1M6JR95_9CLOT</name>
<evidence type="ECO:0000313" key="10">
    <source>
        <dbReference type="EMBL" id="SHJ49217.1"/>
    </source>
</evidence>
<evidence type="ECO:0000256" key="8">
    <source>
        <dbReference type="ARBA" id="ARBA00023136"/>
    </source>
</evidence>
<evidence type="ECO:0000256" key="5">
    <source>
        <dbReference type="ARBA" id="ARBA00022741"/>
    </source>
</evidence>
<keyword evidence="5" id="KW-0547">Nucleotide-binding</keyword>
<evidence type="ECO:0000256" key="1">
    <source>
        <dbReference type="ARBA" id="ARBA00004202"/>
    </source>
</evidence>
<dbReference type="GO" id="GO:0043190">
    <property type="term" value="C:ATP-binding cassette (ABC) transporter complex"/>
    <property type="evidence" value="ECO:0007669"/>
    <property type="project" value="TreeGrafter"/>
</dbReference>
<dbReference type="NCBIfam" id="TIGR04520">
    <property type="entry name" value="ECF_ATPase_1"/>
    <property type="match status" value="1"/>
</dbReference>
<proteinExistence type="inferred from homology"/>
<feature type="domain" description="ABC transporter" evidence="9">
    <location>
        <begin position="6"/>
        <end position="247"/>
    </location>
</feature>
<evidence type="ECO:0000259" key="9">
    <source>
        <dbReference type="PROSITE" id="PS50893"/>
    </source>
</evidence>